<feature type="compositionally biased region" description="Low complexity" evidence="1">
    <location>
        <begin position="154"/>
        <end position="164"/>
    </location>
</feature>
<keyword evidence="3" id="KW-1185">Reference proteome</keyword>
<sequence length="652" mass="71511">MPIDHFCNPSKTTSSSPATTPAIKKMAQAMIDRMSSEERHQLSTAQGKPEAAPSVCLVCDHFGLLPTGHRPGDKTCPKYAKKEGGWRRVDYRQRLGLADDNAARRAKAALIRRLNTEGKLPAKTGGRKRTARTAKLSSSSSSSSSPSPERDARTATTSTASAADESIAPPTSPRNSLSPIPPPVLPMDPRVPPLIRLKLPTHFPRPPWAQFHFALQSAAEQRTTIAVEMSRPNASASTTITLPTADSKVITAKIEATISKTRIRVEPTRMHRAPAKGTGSTDQRLQDAAFLQRLRKSASDAESRRANDEQRIFQRKAALEALLEMPGRDPPNDFSNLLDPDSIHYLGERLTAQKYAELVDDKPKAVEKWRTELLHRLWHLDPAFGRPTREEFAAKYPTTAELIDEVSRSVPALGNSRKQQITADSDLLLQRKEPTGKARPWTAEQLKKFVDSAKFVRLLPLSSDEGTSTDLRTNSQLDILYIDDSTPASPSPSPIRGSPTAKVIPAIADQGQQQQQQQNQSTNTHSSTAAQTAVEDSYPPFIAFRPNVGASSIGVETLPRLSDPLHLSTDPIRIGRDPDLRVTLSPTAETLLHAYHTSWAHLKRLEALLMLCPTYTAAAMRIPDSDIARLEADDNSTDGETSTAHEEPMDGQ</sequence>
<feature type="compositionally biased region" description="Low complexity" evidence="1">
    <location>
        <begin position="510"/>
        <end position="532"/>
    </location>
</feature>
<name>A0ABD2JU99_HETSC</name>
<evidence type="ECO:0000256" key="1">
    <source>
        <dbReference type="SAM" id="MobiDB-lite"/>
    </source>
</evidence>
<dbReference type="EMBL" id="JBICCN010000096">
    <property type="protein sequence ID" value="KAL3094138.1"/>
    <property type="molecule type" value="Genomic_DNA"/>
</dbReference>
<feature type="region of interest" description="Disordered" evidence="1">
    <location>
        <begin position="509"/>
        <end position="532"/>
    </location>
</feature>
<feature type="compositionally biased region" description="Low complexity" evidence="1">
    <location>
        <begin position="9"/>
        <end position="20"/>
    </location>
</feature>
<proteinExistence type="predicted"/>
<feature type="compositionally biased region" description="Low complexity" evidence="1">
    <location>
        <begin position="137"/>
        <end position="147"/>
    </location>
</feature>
<feature type="region of interest" description="Disordered" evidence="1">
    <location>
        <begin position="117"/>
        <end position="186"/>
    </location>
</feature>
<comment type="caution">
    <text evidence="2">The sequence shown here is derived from an EMBL/GenBank/DDBJ whole genome shotgun (WGS) entry which is preliminary data.</text>
</comment>
<evidence type="ECO:0000313" key="3">
    <source>
        <dbReference type="Proteomes" id="UP001620645"/>
    </source>
</evidence>
<feature type="region of interest" description="Disordered" evidence="1">
    <location>
        <begin position="1"/>
        <end position="20"/>
    </location>
</feature>
<accession>A0ABD2JU99</accession>
<evidence type="ECO:0000313" key="2">
    <source>
        <dbReference type="EMBL" id="KAL3094138.1"/>
    </source>
</evidence>
<organism evidence="2 3">
    <name type="scientific">Heterodera schachtii</name>
    <name type="common">Sugarbeet cyst nematode worm</name>
    <name type="synonym">Tylenchus schachtii</name>
    <dbReference type="NCBI Taxonomy" id="97005"/>
    <lineage>
        <taxon>Eukaryota</taxon>
        <taxon>Metazoa</taxon>
        <taxon>Ecdysozoa</taxon>
        <taxon>Nematoda</taxon>
        <taxon>Chromadorea</taxon>
        <taxon>Rhabditida</taxon>
        <taxon>Tylenchina</taxon>
        <taxon>Tylenchomorpha</taxon>
        <taxon>Tylenchoidea</taxon>
        <taxon>Heteroderidae</taxon>
        <taxon>Heteroderinae</taxon>
        <taxon>Heterodera</taxon>
    </lineage>
</organism>
<feature type="region of interest" description="Disordered" evidence="1">
    <location>
        <begin position="630"/>
        <end position="652"/>
    </location>
</feature>
<reference evidence="2 3" key="1">
    <citation type="submission" date="2024-10" db="EMBL/GenBank/DDBJ databases">
        <authorList>
            <person name="Kim D."/>
        </authorList>
    </citation>
    <scope>NUCLEOTIDE SEQUENCE [LARGE SCALE GENOMIC DNA]</scope>
    <source>
        <strain evidence="2">Taebaek</strain>
    </source>
</reference>
<dbReference type="AlphaFoldDB" id="A0ABD2JU99"/>
<dbReference type="Proteomes" id="UP001620645">
    <property type="component" value="Unassembled WGS sequence"/>
</dbReference>
<protein>
    <submittedName>
        <fullName evidence="2">Uncharacterized protein</fullName>
    </submittedName>
</protein>
<feature type="compositionally biased region" description="Basic and acidic residues" evidence="1">
    <location>
        <begin position="643"/>
        <end position="652"/>
    </location>
</feature>
<gene>
    <name evidence="2" type="ORF">niasHS_004823</name>
</gene>